<dbReference type="Gene3D" id="3.40.50.620">
    <property type="entry name" value="HUPs"/>
    <property type="match status" value="1"/>
</dbReference>
<dbReference type="SUPFAM" id="SSF52402">
    <property type="entry name" value="Adenine nucleotide alpha hydrolases-like"/>
    <property type="match status" value="1"/>
</dbReference>
<evidence type="ECO:0000259" key="2">
    <source>
        <dbReference type="Pfam" id="PF00582"/>
    </source>
</evidence>
<dbReference type="PANTHER" id="PTHR46268:SF15">
    <property type="entry name" value="UNIVERSAL STRESS PROTEIN HP_0031"/>
    <property type="match status" value="1"/>
</dbReference>
<dbReference type="Pfam" id="PF00582">
    <property type="entry name" value="Usp"/>
    <property type="match status" value="1"/>
</dbReference>
<dbReference type="RefSeq" id="WP_327597850.1">
    <property type="nucleotide sequence ID" value="NZ_JAYXHS010000001.1"/>
</dbReference>
<gene>
    <name evidence="3" type="ORF">VVD49_04075</name>
</gene>
<dbReference type="Proteomes" id="UP001331561">
    <property type="component" value="Unassembled WGS sequence"/>
</dbReference>
<evidence type="ECO:0000313" key="4">
    <source>
        <dbReference type="Proteomes" id="UP001331561"/>
    </source>
</evidence>
<evidence type="ECO:0000313" key="3">
    <source>
        <dbReference type="EMBL" id="MEC5384884.1"/>
    </source>
</evidence>
<comment type="caution">
    <text evidence="3">The sequence shown here is derived from an EMBL/GenBank/DDBJ whole genome shotgun (WGS) entry which is preliminary data.</text>
</comment>
<reference evidence="3 4" key="1">
    <citation type="submission" date="2024-01" db="EMBL/GenBank/DDBJ databases">
        <title>Uliginosibacterium soil sp. nov.</title>
        <authorList>
            <person name="Lv Y."/>
        </authorList>
    </citation>
    <scope>NUCLEOTIDE SEQUENCE [LARGE SCALE GENOMIC DNA]</scope>
    <source>
        <strain evidence="3 4">H3</strain>
    </source>
</reference>
<dbReference type="InterPro" id="IPR006015">
    <property type="entry name" value="Universal_stress_UspA"/>
</dbReference>
<dbReference type="PANTHER" id="PTHR46268">
    <property type="entry name" value="STRESS RESPONSE PROTEIN NHAX"/>
    <property type="match status" value="1"/>
</dbReference>
<evidence type="ECO:0000256" key="1">
    <source>
        <dbReference type="ARBA" id="ARBA00008791"/>
    </source>
</evidence>
<dbReference type="EMBL" id="JAYXHS010000001">
    <property type="protein sequence ID" value="MEC5384884.1"/>
    <property type="molecule type" value="Genomic_DNA"/>
</dbReference>
<protein>
    <submittedName>
        <fullName evidence="3">Universal stress protein</fullName>
    </submittedName>
</protein>
<dbReference type="CDD" id="cd00293">
    <property type="entry name" value="USP-like"/>
    <property type="match status" value="1"/>
</dbReference>
<feature type="domain" description="UspA" evidence="2">
    <location>
        <begin position="1"/>
        <end position="146"/>
    </location>
</feature>
<name>A0ABU6JZY5_9RHOO</name>
<sequence length="146" mass="15439">MYKHLLVPTDGSDLSQGAVTQAVQLARTLDARITVLYVQAECPKPMGGEAFTMGPFREEFLRATAAATNAVFESAKSVIAGSGVNCKYVTATSDAPWEVIISTARSEACDLIFMASHGRGGIAGLLIGSQTHKVLAHCKVPVLVCR</sequence>
<proteinExistence type="inferred from homology"/>
<comment type="similarity">
    <text evidence="1">Belongs to the universal stress protein A family.</text>
</comment>
<keyword evidence="4" id="KW-1185">Reference proteome</keyword>
<organism evidence="3 4">
    <name type="scientific">Uliginosibacterium silvisoli</name>
    <dbReference type="NCBI Taxonomy" id="3114758"/>
    <lineage>
        <taxon>Bacteria</taxon>
        <taxon>Pseudomonadati</taxon>
        <taxon>Pseudomonadota</taxon>
        <taxon>Betaproteobacteria</taxon>
        <taxon>Rhodocyclales</taxon>
        <taxon>Zoogloeaceae</taxon>
        <taxon>Uliginosibacterium</taxon>
    </lineage>
</organism>
<dbReference type="InterPro" id="IPR014729">
    <property type="entry name" value="Rossmann-like_a/b/a_fold"/>
</dbReference>
<dbReference type="InterPro" id="IPR006016">
    <property type="entry name" value="UspA"/>
</dbReference>
<accession>A0ABU6JZY5</accession>
<dbReference type="PRINTS" id="PR01438">
    <property type="entry name" value="UNVRSLSTRESS"/>
</dbReference>